<evidence type="ECO:0000313" key="6">
    <source>
        <dbReference type="EMBL" id="KAJ4846251.1"/>
    </source>
</evidence>
<keyword evidence="2" id="KW-0342">GTP-binding</keyword>
<evidence type="ECO:0008006" key="8">
    <source>
        <dbReference type="Google" id="ProtNLM"/>
    </source>
</evidence>
<dbReference type="PANTHER" id="PTHR11566:SF173">
    <property type="entry name" value="DYNAMIN-RELATED PROTEIN 4C"/>
    <property type="match status" value="1"/>
</dbReference>
<dbReference type="PROSITE" id="PS51718">
    <property type="entry name" value="G_DYNAMIN_2"/>
    <property type="match status" value="1"/>
</dbReference>
<dbReference type="Proteomes" id="UP001141552">
    <property type="component" value="Unassembled WGS sequence"/>
</dbReference>
<protein>
    <recommendedName>
        <fullName evidence="8">Dynamin-type G domain-containing protein</fullName>
    </recommendedName>
</protein>
<dbReference type="Gene3D" id="1.20.120.1240">
    <property type="entry name" value="Dynamin, middle domain"/>
    <property type="match status" value="1"/>
</dbReference>
<dbReference type="GO" id="GO:0005874">
    <property type="term" value="C:microtubule"/>
    <property type="evidence" value="ECO:0007669"/>
    <property type="project" value="TreeGrafter"/>
</dbReference>
<dbReference type="SMART" id="SM00053">
    <property type="entry name" value="DYNc"/>
    <property type="match status" value="1"/>
</dbReference>
<dbReference type="InterPro" id="IPR000375">
    <property type="entry name" value="Dynamin_stalk"/>
</dbReference>
<keyword evidence="7" id="KW-1185">Reference proteome</keyword>
<dbReference type="InterPro" id="IPR001401">
    <property type="entry name" value="Dynamin_GTPase"/>
</dbReference>
<dbReference type="PROSITE" id="PS51388">
    <property type="entry name" value="GED"/>
    <property type="match status" value="1"/>
</dbReference>
<dbReference type="OrthoDB" id="5061070at2759"/>
<proteinExistence type="predicted"/>
<dbReference type="InterPro" id="IPR045063">
    <property type="entry name" value="Dynamin_N"/>
</dbReference>
<dbReference type="InterPro" id="IPR030381">
    <property type="entry name" value="G_DYNAMIN_dom"/>
</dbReference>
<evidence type="ECO:0000313" key="7">
    <source>
        <dbReference type="Proteomes" id="UP001141552"/>
    </source>
</evidence>
<comment type="caution">
    <text evidence="6">The sequence shown here is derived from an EMBL/GenBank/DDBJ whole genome shotgun (WGS) entry which is preliminary data.</text>
</comment>
<dbReference type="GO" id="GO:0005737">
    <property type="term" value="C:cytoplasm"/>
    <property type="evidence" value="ECO:0007669"/>
    <property type="project" value="TreeGrafter"/>
</dbReference>
<dbReference type="PRINTS" id="PR00195">
    <property type="entry name" value="DYNAMIN"/>
</dbReference>
<organism evidence="6 7">
    <name type="scientific">Turnera subulata</name>
    <dbReference type="NCBI Taxonomy" id="218843"/>
    <lineage>
        <taxon>Eukaryota</taxon>
        <taxon>Viridiplantae</taxon>
        <taxon>Streptophyta</taxon>
        <taxon>Embryophyta</taxon>
        <taxon>Tracheophyta</taxon>
        <taxon>Spermatophyta</taxon>
        <taxon>Magnoliopsida</taxon>
        <taxon>eudicotyledons</taxon>
        <taxon>Gunneridae</taxon>
        <taxon>Pentapetalae</taxon>
        <taxon>rosids</taxon>
        <taxon>fabids</taxon>
        <taxon>Malpighiales</taxon>
        <taxon>Passifloraceae</taxon>
        <taxon>Turnera</taxon>
    </lineage>
</organism>
<name>A0A9Q0GAQ9_9ROSI</name>
<dbReference type="GO" id="GO:0003924">
    <property type="term" value="F:GTPase activity"/>
    <property type="evidence" value="ECO:0007669"/>
    <property type="project" value="InterPro"/>
</dbReference>
<feature type="domain" description="GED" evidence="4">
    <location>
        <begin position="538"/>
        <end position="630"/>
    </location>
</feature>
<dbReference type="SMART" id="SM00302">
    <property type="entry name" value="GED"/>
    <property type="match status" value="1"/>
</dbReference>
<dbReference type="SUPFAM" id="SSF52540">
    <property type="entry name" value="P-loop containing nucleoside triphosphate hydrolases"/>
    <property type="match status" value="1"/>
</dbReference>
<evidence type="ECO:0000259" key="5">
    <source>
        <dbReference type="PROSITE" id="PS51718"/>
    </source>
</evidence>
<evidence type="ECO:0000259" key="4">
    <source>
        <dbReference type="PROSITE" id="PS51388"/>
    </source>
</evidence>
<dbReference type="Gene3D" id="3.40.50.300">
    <property type="entry name" value="P-loop containing nucleotide triphosphate hydrolases"/>
    <property type="match status" value="1"/>
</dbReference>
<reference evidence="6" key="2">
    <citation type="journal article" date="2023" name="Plants (Basel)">
        <title>Annotation of the Turnera subulata (Passifloraceae) Draft Genome Reveals the S-Locus Evolved after the Divergence of Turneroideae from Passifloroideae in a Stepwise Manner.</title>
        <authorList>
            <person name="Henning P.M."/>
            <person name="Roalson E.H."/>
            <person name="Mir W."/>
            <person name="McCubbin A.G."/>
            <person name="Shore J.S."/>
        </authorList>
    </citation>
    <scope>NUCLEOTIDE SEQUENCE</scope>
    <source>
        <strain evidence="6">F60SS</strain>
    </source>
</reference>
<keyword evidence="1" id="KW-0547">Nucleotide-binding</keyword>
<dbReference type="Pfam" id="PF00350">
    <property type="entry name" value="Dynamin_N"/>
    <property type="match status" value="1"/>
</dbReference>
<dbReference type="CDD" id="cd08771">
    <property type="entry name" value="DLP_1"/>
    <property type="match status" value="1"/>
</dbReference>
<dbReference type="Pfam" id="PF02212">
    <property type="entry name" value="GED"/>
    <property type="match status" value="1"/>
</dbReference>
<dbReference type="PANTHER" id="PTHR11566">
    <property type="entry name" value="DYNAMIN"/>
    <property type="match status" value="1"/>
</dbReference>
<dbReference type="EMBL" id="JAKUCV010001466">
    <property type="protein sequence ID" value="KAJ4846251.1"/>
    <property type="molecule type" value="Genomic_DNA"/>
</dbReference>
<dbReference type="InterPro" id="IPR020850">
    <property type="entry name" value="GED_dom"/>
</dbReference>
<feature type="domain" description="Dynamin-type G" evidence="5">
    <location>
        <begin position="47"/>
        <end position="289"/>
    </location>
</feature>
<dbReference type="AlphaFoldDB" id="A0A9Q0GAQ9"/>
<evidence type="ECO:0000256" key="3">
    <source>
        <dbReference type="ARBA" id="ARBA00023175"/>
    </source>
</evidence>
<gene>
    <name evidence="6" type="ORF">Tsubulata_046792</name>
</gene>
<dbReference type="Pfam" id="PF01031">
    <property type="entry name" value="Dynamin_M"/>
    <property type="match status" value="1"/>
</dbReference>
<keyword evidence="3" id="KW-0505">Motor protein</keyword>
<dbReference type="InterPro" id="IPR027417">
    <property type="entry name" value="P-loop_NTPase"/>
</dbReference>
<accession>A0A9Q0GAQ9</accession>
<reference evidence="6" key="1">
    <citation type="submission" date="2022-02" db="EMBL/GenBank/DDBJ databases">
        <authorList>
            <person name="Henning P.M."/>
            <person name="McCubbin A.G."/>
            <person name="Shore J.S."/>
        </authorList>
    </citation>
    <scope>NUCLEOTIDE SEQUENCE</scope>
    <source>
        <strain evidence="6">F60SS</strain>
        <tissue evidence="6">Leaves</tissue>
    </source>
</reference>
<evidence type="ECO:0000256" key="2">
    <source>
        <dbReference type="ARBA" id="ARBA00023134"/>
    </source>
</evidence>
<evidence type="ECO:0000256" key="1">
    <source>
        <dbReference type="ARBA" id="ARBA00022741"/>
    </source>
</evidence>
<dbReference type="InterPro" id="IPR022812">
    <property type="entry name" value="Dynamin"/>
</dbReference>
<dbReference type="GO" id="GO:0005525">
    <property type="term" value="F:GTP binding"/>
    <property type="evidence" value="ECO:0007669"/>
    <property type="project" value="InterPro"/>
</dbReference>
<dbReference type="GO" id="GO:0016020">
    <property type="term" value="C:membrane"/>
    <property type="evidence" value="ECO:0007669"/>
    <property type="project" value="TreeGrafter"/>
</dbReference>
<dbReference type="InterPro" id="IPR003130">
    <property type="entry name" value="GED"/>
</dbReference>
<dbReference type="GO" id="GO:0008017">
    <property type="term" value="F:microtubule binding"/>
    <property type="evidence" value="ECO:0007669"/>
    <property type="project" value="TreeGrafter"/>
</dbReference>
<sequence>MGSSAVEGSLDKPTINHVAIASSYNVHIRPLLDAVDKLRDLNVTKEGIQLPTIVVVGDQSSGKSSVLESLAGISLPRGQGICTRVPLIMRLQHHSSPAPEICLKLNSKTVPTDEANIADAIVKATDEIAGNGKGISNSPLTLVVKKDGVPDLTMVDLPGITRVPVPGQPDNIHEQTANIINEYIKPEESIILNVDKNGDRTLAVVTKSDKSPEGLFEKVTADDVNIGLGYVCVRNRIGDETYEEAREEEAVIFETHPHLSKIDKSMVGIPVLAQKLVHIQATIIAKCLPDIVRKVQDKLNACTSDLDRLPKTLSSPADAFTTFMSIIGASKDCLKKLLLSGEYDEYPNDRHMHCAARLKVMLDGYSNDLNSSPESDHNRDFLIDELRVLDGGKRIELPKFVPHSAFVAILQPKIEKISHIPVVFVEKVWDYIEDVVISVFKHHSENYHQLQTGIKRACHAFIEKMKEKSRNWALEVVEMEKWTDYTCCPEYEAEWNKLMATKQKFLNHLSESVVLIEGFGWVEVKQELRGNMPVLDQAYDLKMRMTAYWKIVMRRLIDSVALHLQLSVRNLVTKLDKEIVSHLVTSHDGKIQKMLEESPAIAAKREKLIASIRLLNHSKDVLADIMDNLASVAV</sequence>